<dbReference type="EMBL" id="LAZR01064376">
    <property type="protein sequence ID" value="KKK57647.1"/>
    <property type="molecule type" value="Genomic_DNA"/>
</dbReference>
<dbReference type="AlphaFoldDB" id="A0A0F8WL91"/>
<name>A0A0F8WL91_9ZZZZ</name>
<evidence type="ECO:0000313" key="1">
    <source>
        <dbReference type="EMBL" id="KKK57647.1"/>
    </source>
</evidence>
<protein>
    <submittedName>
        <fullName evidence="1">Uncharacterized protein</fullName>
    </submittedName>
</protein>
<proteinExistence type="predicted"/>
<feature type="non-terminal residue" evidence="1">
    <location>
        <position position="1"/>
    </location>
</feature>
<organism evidence="1">
    <name type="scientific">marine sediment metagenome</name>
    <dbReference type="NCBI Taxonomy" id="412755"/>
    <lineage>
        <taxon>unclassified sequences</taxon>
        <taxon>metagenomes</taxon>
        <taxon>ecological metagenomes</taxon>
    </lineage>
</organism>
<comment type="caution">
    <text evidence="1">The sequence shown here is derived from an EMBL/GenBank/DDBJ whole genome shotgun (WGS) entry which is preliminary data.</text>
</comment>
<accession>A0A0F8WL91</accession>
<reference evidence="1" key="1">
    <citation type="journal article" date="2015" name="Nature">
        <title>Complex archaea that bridge the gap between prokaryotes and eukaryotes.</title>
        <authorList>
            <person name="Spang A."/>
            <person name="Saw J.H."/>
            <person name="Jorgensen S.L."/>
            <person name="Zaremba-Niedzwiedzka K."/>
            <person name="Martijn J."/>
            <person name="Lind A.E."/>
            <person name="van Eijk R."/>
            <person name="Schleper C."/>
            <person name="Guy L."/>
            <person name="Ettema T.J."/>
        </authorList>
    </citation>
    <scope>NUCLEOTIDE SEQUENCE</scope>
</reference>
<gene>
    <name evidence="1" type="ORF">LCGC14_3052360</name>
</gene>
<sequence length="76" mass="8348">EEVMAEVPPEIAAIAGIEIKFDLRRNLLECERLTELKLVREEKSDALVHAAARCEATAVGLAYAKLVVQSRALDAE</sequence>